<proteinExistence type="predicted"/>
<dbReference type="Proteomes" id="UP001199106">
    <property type="component" value="Unassembled WGS sequence"/>
</dbReference>
<feature type="region of interest" description="Disordered" evidence="1">
    <location>
        <begin position="1"/>
        <end position="41"/>
    </location>
</feature>
<evidence type="ECO:0000313" key="3">
    <source>
        <dbReference type="Proteomes" id="UP001199106"/>
    </source>
</evidence>
<sequence>MAPKPDHHRRHAPASESDNTPAPVHLSGTPAPGDDAQLPRGECAFILPPSEPNGPRQRCPCRSFYPDSIIRSRCGCGHQAWNHEAQPISAVSTEAYMHAVEHMKRLKQQVQRFETLEQHLKQELFRERLAREELVRTNHAVQARMYENMQLLKLSIDDRVEAVVDRTTELSDQIKLQGERLTMVDEFTMDLENRVDRVEQLSGMSRDATPAASTPKAHLSTPKASPAPPIPLLLQSQHALGQLPIRTDKKYPLSWSVRVVFVPRKSQRFAYDPDSNGYRRCASRKLLQTLEFPSQDSSCFANGIETAFKGVFRGRPWMPMTGHRPADEPFGRMALTLLPPDLVHRGVWDYPFLEDHCIAHDKMQGDILYITLQYEDVTWNEIRFLPPVTGVDETCWEHDDELDGTVKYKSLDSEIMYDYQDPPPTYSSRTHSMATRAPSGLDVLANSAAMLSPIERAQTASSVHSSRLGPRSPLQRTPTQSSSHSSHPRFSSERSSLRSFDTETTDDEHRDKKPKLRSKQSMPNVNGNGHAQQPMYVSGRSKRKMPVREKGPKEPLHFNVAGVAKGGLNFLHPRSSKGKEAAHNP</sequence>
<dbReference type="AlphaFoldDB" id="A0AAD4IA92"/>
<feature type="compositionally biased region" description="Basic and acidic residues" evidence="1">
    <location>
        <begin position="546"/>
        <end position="555"/>
    </location>
</feature>
<evidence type="ECO:0000313" key="2">
    <source>
        <dbReference type="EMBL" id="KAG9190904.1"/>
    </source>
</evidence>
<reference evidence="2" key="1">
    <citation type="submission" date="2021-07" db="EMBL/GenBank/DDBJ databases">
        <title>Genome Resource of American Ginseng Black Spot Pathogen Alternaria panax.</title>
        <authorList>
            <person name="Qiu C."/>
            <person name="Wang W."/>
            <person name="Liu Z."/>
        </authorList>
    </citation>
    <scope>NUCLEOTIDE SEQUENCE</scope>
    <source>
        <strain evidence="2">BNCC115425</strain>
    </source>
</reference>
<feature type="region of interest" description="Disordered" evidence="1">
    <location>
        <begin position="457"/>
        <end position="555"/>
    </location>
</feature>
<gene>
    <name evidence="2" type="ORF">G6011_08992</name>
</gene>
<keyword evidence="3" id="KW-1185">Reference proteome</keyword>
<evidence type="ECO:0000256" key="1">
    <source>
        <dbReference type="SAM" id="MobiDB-lite"/>
    </source>
</evidence>
<protein>
    <submittedName>
        <fullName evidence="2">Uncharacterized protein</fullName>
    </submittedName>
</protein>
<feature type="compositionally biased region" description="Basic residues" evidence="1">
    <location>
        <begin position="1"/>
        <end position="12"/>
    </location>
</feature>
<organism evidence="2 3">
    <name type="scientific">Alternaria panax</name>
    <dbReference type="NCBI Taxonomy" id="48097"/>
    <lineage>
        <taxon>Eukaryota</taxon>
        <taxon>Fungi</taxon>
        <taxon>Dikarya</taxon>
        <taxon>Ascomycota</taxon>
        <taxon>Pezizomycotina</taxon>
        <taxon>Dothideomycetes</taxon>
        <taxon>Pleosporomycetidae</taxon>
        <taxon>Pleosporales</taxon>
        <taxon>Pleosporineae</taxon>
        <taxon>Pleosporaceae</taxon>
        <taxon>Alternaria</taxon>
        <taxon>Alternaria sect. Panax</taxon>
    </lineage>
</organism>
<feature type="compositionally biased region" description="Polar residues" evidence="1">
    <location>
        <begin position="519"/>
        <end position="531"/>
    </location>
</feature>
<feature type="region of interest" description="Disordered" evidence="1">
    <location>
        <begin position="203"/>
        <end position="228"/>
    </location>
</feature>
<dbReference type="EMBL" id="JAANER010000004">
    <property type="protein sequence ID" value="KAG9190904.1"/>
    <property type="molecule type" value="Genomic_DNA"/>
</dbReference>
<comment type="caution">
    <text evidence="2">The sequence shown here is derived from an EMBL/GenBank/DDBJ whole genome shotgun (WGS) entry which is preliminary data.</text>
</comment>
<name>A0AAD4IA92_9PLEO</name>
<accession>A0AAD4IA92</accession>